<dbReference type="GO" id="GO:0140359">
    <property type="term" value="F:ABC-type transporter activity"/>
    <property type="evidence" value="ECO:0007669"/>
    <property type="project" value="InterPro"/>
</dbReference>
<comment type="caution">
    <text evidence="8">The sequence shown here is derived from an EMBL/GenBank/DDBJ whole genome shotgun (WGS) entry which is preliminary data.</text>
</comment>
<comment type="similarity">
    <text evidence="6">Belongs to the ABC-2 integral membrane protein family.</text>
</comment>
<dbReference type="GO" id="GO:0046677">
    <property type="term" value="P:response to antibiotic"/>
    <property type="evidence" value="ECO:0007669"/>
    <property type="project" value="UniProtKB-KW"/>
</dbReference>
<feature type="transmembrane region" description="Helical" evidence="6">
    <location>
        <begin position="133"/>
        <end position="154"/>
    </location>
</feature>
<organism evidence="8 9">
    <name type="scientific">Gordonia spumicola</name>
    <dbReference type="NCBI Taxonomy" id="589161"/>
    <lineage>
        <taxon>Bacteria</taxon>
        <taxon>Bacillati</taxon>
        <taxon>Actinomycetota</taxon>
        <taxon>Actinomycetes</taxon>
        <taxon>Mycobacteriales</taxon>
        <taxon>Gordoniaceae</taxon>
        <taxon>Gordonia</taxon>
    </lineage>
</organism>
<evidence type="ECO:0000259" key="7">
    <source>
        <dbReference type="PROSITE" id="PS51012"/>
    </source>
</evidence>
<reference evidence="9" key="1">
    <citation type="submission" date="2019-06" db="EMBL/GenBank/DDBJ databases">
        <title>Gordonia isolated from sludge of a wastewater treatment plant.</title>
        <authorList>
            <person name="Tamura T."/>
            <person name="Aoyama K."/>
            <person name="Kang Y."/>
            <person name="Saito S."/>
            <person name="Akiyama N."/>
            <person name="Yazawa K."/>
            <person name="Gonoi T."/>
            <person name="Mikami Y."/>
        </authorList>
    </citation>
    <scope>NUCLEOTIDE SEQUENCE [LARGE SCALE GENOMIC DNA]</scope>
    <source>
        <strain evidence="9">NBRC 107696</strain>
    </source>
</reference>
<dbReference type="InterPro" id="IPR052902">
    <property type="entry name" value="ABC-2_transporter"/>
</dbReference>
<evidence type="ECO:0000256" key="5">
    <source>
        <dbReference type="ARBA" id="ARBA00023251"/>
    </source>
</evidence>
<dbReference type="OrthoDB" id="26267at2"/>
<sequence>MTTVTDDSAVRGPAAHAVAEKSLRAWATHSAVLTWRQLLVYIRDVPTVLQSLIVPGLSMFLMKVVLGDSVGAATGQNSLYGTVPLMILIGAMGGSMVSAIRLNKEGSTGLLARLYVLPIHRAADLTSRVVAEIVRIVVLTCVLLIVGYAMGFRFTQGPLAALGLVCVPVVFGAAYAVFVLALSVNSPPGAPLVQYLGLLMSVLMFFNSGFSPIEGYPGWLQPIVANQPMTPGIELMRGLAAGGELATPLLKVAIWTVLLIGASVYPALIGYRKAATSR</sequence>
<dbReference type="Proteomes" id="UP000444960">
    <property type="component" value="Unassembled WGS sequence"/>
</dbReference>
<dbReference type="PROSITE" id="PS51012">
    <property type="entry name" value="ABC_TM2"/>
    <property type="match status" value="1"/>
</dbReference>
<keyword evidence="6" id="KW-0813">Transport</keyword>
<evidence type="ECO:0000256" key="2">
    <source>
        <dbReference type="ARBA" id="ARBA00022692"/>
    </source>
</evidence>
<keyword evidence="5" id="KW-0046">Antibiotic resistance</keyword>
<protein>
    <recommendedName>
        <fullName evidence="6">Transport permease protein</fullName>
    </recommendedName>
</protein>
<dbReference type="InterPro" id="IPR000412">
    <property type="entry name" value="ABC_2_transport"/>
</dbReference>
<feature type="transmembrane region" description="Helical" evidence="6">
    <location>
        <begin position="160"/>
        <end position="180"/>
    </location>
</feature>
<dbReference type="InterPro" id="IPR047817">
    <property type="entry name" value="ABC2_TM_bact-type"/>
</dbReference>
<dbReference type="EMBL" id="BJOV01000001">
    <property type="protein sequence ID" value="GED99902.1"/>
    <property type="molecule type" value="Genomic_DNA"/>
</dbReference>
<dbReference type="PANTHER" id="PTHR43027:SF1">
    <property type="entry name" value="DOXORUBICIN RESISTANCE ABC TRANSPORTER PERMEASE PROTEIN DRRC-RELATED"/>
    <property type="match status" value="1"/>
</dbReference>
<proteinExistence type="inferred from homology"/>
<evidence type="ECO:0000256" key="1">
    <source>
        <dbReference type="ARBA" id="ARBA00004141"/>
    </source>
</evidence>
<dbReference type="PIRSF" id="PIRSF006648">
    <property type="entry name" value="DrrB"/>
    <property type="match status" value="1"/>
</dbReference>
<gene>
    <name evidence="8" type="ORF">nbrc107696_03490</name>
</gene>
<evidence type="ECO:0000256" key="3">
    <source>
        <dbReference type="ARBA" id="ARBA00022989"/>
    </source>
</evidence>
<keyword evidence="3 6" id="KW-1133">Transmembrane helix</keyword>
<feature type="transmembrane region" description="Helical" evidence="6">
    <location>
        <begin position="252"/>
        <end position="271"/>
    </location>
</feature>
<keyword evidence="2 6" id="KW-0812">Transmembrane</keyword>
<feature type="transmembrane region" description="Helical" evidence="6">
    <location>
        <begin position="45"/>
        <end position="66"/>
    </location>
</feature>
<dbReference type="RefSeq" id="WP_161893843.1">
    <property type="nucleotide sequence ID" value="NZ_BJOV01000001.1"/>
</dbReference>
<keyword evidence="6" id="KW-1003">Cell membrane</keyword>
<accession>A0A7I9V3Z4</accession>
<feature type="domain" description="ABC transmembrane type-2" evidence="7">
    <location>
        <begin position="46"/>
        <end position="274"/>
    </location>
</feature>
<name>A0A7I9V3Z4_9ACTN</name>
<feature type="transmembrane region" description="Helical" evidence="6">
    <location>
        <begin position="78"/>
        <end position="100"/>
    </location>
</feature>
<evidence type="ECO:0000313" key="9">
    <source>
        <dbReference type="Proteomes" id="UP000444960"/>
    </source>
</evidence>
<evidence type="ECO:0000313" key="8">
    <source>
        <dbReference type="EMBL" id="GED99902.1"/>
    </source>
</evidence>
<comment type="subcellular location">
    <subcellularLocation>
        <location evidence="6">Cell membrane</location>
        <topology evidence="6">Multi-pass membrane protein</topology>
    </subcellularLocation>
    <subcellularLocation>
        <location evidence="1">Membrane</location>
        <topology evidence="1">Multi-pass membrane protein</topology>
    </subcellularLocation>
</comment>
<evidence type="ECO:0000256" key="4">
    <source>
        <dbReference type="ARBA" id="ARBA00023136"/>
    </source>
</evidence>
<keyword evidence="9" id="KW-1185">Reference proteome</keyword>
<dbReference type="GO" id="GO:0043190">
    <property type="term" value="C:ATP-binding cassette (ABC) transporter complex"/>
    <property type="evidence" value="ECO:0007669"/>
    <property type="project" value="InterPro"/>
</dbReference>
<evidence type="ECO:0000256" key="6">
    <source>
        <dbReference type="RuleBase" id="RU361157"/>
    </source>
</evidence>
<dbReference type="PANTHER" id="PTHR43027">
    <property type="entry name" value="DOXORUBICIN RESISTANCE ABC TRANSPORTER PERMEASE PROTEIN DRRC-RELATED"/>
    <property type="match status" value="1"/>
</dbReference>
<feature type="transmembrane region" description="Helical" evidence="6">
    <location>
        <begin position="192"/>
        <end position="210"/>
    </location>
</feature>
<keyword evidence="4 6" id="KW-0472">Membrane</keyword>
<dbReference type="AlphaFoldDB" id="A0A7I9V3Z4"/>
<dbReference type="Pfam" id="PF01061">
    <property type="entry name" value="ABC2_membrane"/>
    <property type="match status" value="1"/>
</dbReference>
<dbReference type="InterPro" id="IPR013525">
    <property type="entry name" value="ABC2_TM"/>
</dbReference>